<evidence type="ECO:0000259" key="4">
    <source>
        <dbReference type="Pfam" id="PF07731"/>
    </source>
</evidence>
<dbReference type="Pfam" id="PF00394">
    <property type="entry name" value="Cu-oxidase"/>
    <property type="match status" value="1"/>
</dbReference>
<dbReference type="InterPro" id="IPR011707">
    <property type="entry name" value="Cu-oxidase-like_N"/>
</dbReference>
<dbReference type="InterPro" id="IPR045087">
    <property type="entry name" value="Cu-oxidase_fam"/>
</dbReference>
<reference evidence="6 7" key="1">
    <citation type="submission" date="2016-10" db="EMBL/GenBank/DDBJ databases">
        <authorList>
            <person name="de Groot N.N."/>
        </authorList>
    </citation>
    <scope>NUCLEOTIDE SEQUENCE [LARGE SCALE GENOMIC DNA]</scope>
    <source>
        <strain evidence="6 7">DSM 26915</strain>
    </source>
</reference>
<dbReference type="InterPro" id="IPR006311">
    <property type="entry name" value="TAT_signal"/>
</dbReference>
<evidence type="ECO:0000259" key="3">
    <source>
        <dbReference type="Pfam" id="PF00394"/>
    </source>
</evidence>
<dbReference type="InterPro" id="IPR011706">
    <property type="entry name" value="Cu-oxidase_C"/>
</dbReference>
<dbReference type="CDD" id="cd13861">
    <property type="entry name" value="CuRO_1_CumA_like"/>
    <property type="match status" value="1"/>
</dbReference>
<dbReference type="OrthoDB" id="9757546at2"/>
<keyword evidence="6" id="KW-0132">Cell division</keyword>
<keyword evidence="6" id="KW-0167">Capsid protein</keyword>
<accession>A0A1H5TVL2</accession>
<dbReference type="PROSITE" id="PS00080">
    <property type="entry name" value="MULTICOPPER_OXIDASE2"/>
    <property type="match status" value="1"/>
</dbReference>
<dbReference type="AlphaFoldDB" id="A0A1H5TVL2"/>
<name>A0A1H5TVL2_9RHOB</name>
<keyword evidence="6" id="KW-0131">Cell cycle</keyword>
<proteinExistence type="predicted"/>
<sequence>MITRRNMLLGTASLSALPALGNATQRDVLRASAIRQRIAPEPYAETDLWSFGGSFPGRTLRYKQGERLSLDLVNDLPAATSVHWHGIRIDNAMDGVPGLTQPAIPAGDTFTYDFALPDAGTYWYHSHLQTVEQMERGLYGALIVDETDAPDVDRDIVLVLDDIRFTDEAQVDPEFDGFFDRSHGGRIGNVALVNGKIDESFDVKRGDRLRLRLISAANARIFELSLQGMSAHVVAYDGMPLIAPQPVTETFPLASAQRMDLIVDITDDSDAYLIQYERDGGYAAVHFNVSGGSDTTRPTPDALPPNPDFPIDLANAETLPILIAGGAMAGLDHAMYKGTRMTGRELAQENMFWALNGQVGRTDTPMITVSKGQTVRIGMANDTAFPHAMHLHGMHFAQVLADGTLGPLRDTILIESQGQIEIAFNAHNPGDWLFHCHMLSHHAAGMGSFIRVI</sequence>
<dbReference type="InterPro" id="IPR008972">
    <property type="entry name" value="Cupredoxin"/>
</dbReference>
<evidence type="ECO:0000313" key="7">
    <source>
        <dbReference type="Proteomes" id="UP000236752"/>
    </source>
</evidence>
<dbReference type="RefSeq" id="WP_103909083.1">
    <property type="nucleotide sequence ID" value="NZ_FNUZ01000001.1"/>
</dbReference>
<evidence type="ECO:0000313" key="6">
    <source>
        <dbReference type="EMBL" id="SEF66081.1"/>
    </source>
</evidence>
<keyword evidence="7" id="KW-1185">Reference proteome</keyword>
<organism evidence="6 7">
    <name type="scientific">Thalassococcus halodurans</name>
    <dbReference type="NCBI Taxonomy" id="373675"/>
    <lineage>
        <taxon>Bacteria</taxon>
        <taxon>Pseudomonadati</taxon>
        <taxon>Pseudomonadota</taxon>
        <taxon>Alphaproteobacteria</taxon>
        <taxon>Rhodobacterales</taxon>
        <taxon>Roseobacteraceae</taxon>
        <taxon>Thalassococcus</taxon>
    </lineage>
</organism>
<dbReference type="EMBL" id="FNUZ01000001">
    <property type="protein sequence ID" value="SEF66081.1"/>
    <property type="molecule type" value="Genomic_DNA"/>
</dbReference>
<gene>
    <name evidence="6" type="ORF">SAMN04488045_0734</name>
</gene>
<feature type="domain" description="Plastocyanin-like" evidence="4">
    <location>
        <begin position="347"/>
        <end position="447"/>
    </location>
</feature>
<dbReference type="Pfam" id="PF07732">
    <property type="entry name" value="Cu-oxidase_3"/>
    <property type="match status" value="1"/>
</dbReference>
<keyword evidence="2" id="KW-0560">Oxidoreductase</keyword>
<dbReference type="GO" id="GO:0051301">
    <property type="term" value="P:cell division"/>
    <property type="evidence" value="ECO:0007669"/>
    <property type="project" value="UniProtKB-KW"/>
</dbReference>
<keyword evidence="1" id="KW-0479">Metal-binding</keyword>
<dbReference type="Pfam" id="PF07731">
    <property type="entry name" value="Cu-oxidase_2"/>
    <property type="match status" value="1"/>
</dbReference>
<feature type="domain" description="Plastocyanin-like" evidence="5">
    <location>
        <begin position="37"/>
        <end position="147"/>
    </location>
</feature>
<keyword evidence="6" id="KW-0946">Virion</keyword>
<protein>
    <submittedName>
        <fullName evidence="6">Multicopper oxidase with three cupredoxin domains (Includes cell division protein FtsP and spore coat protein CotA)</fullName>
    </submittedName>
</protein>
<evidence type="ECO:0000256" key="2">
    <source>
        <dbReference type="ARBA" id="ARBA00023002"/>
    </source>
</evidence>
<dbReference type="Proteomes" id="UP000236752">
    <property type="component" value="Unassembled WGS sequence"/>
</dbReference>
<dbReference type="PANTHER" id="PTHR11709">
    <property type="entry name" value="MULTI-COPPER OXIDASE"/>
    <property type="match status" value="1"/>
</dbReference>
<dbReference type="PROSITE" id="PS51318">
    <property type="entry name" value="TAT"/>
    <property type="match status" value="1"/>
</dbReference>
<dbReference type="InterPro" id="IPR001117">
    <property type="entry name" value="Cu-oxidase_2nd"/>
</dbReference>
<dbReference type="SUPFAM" id="SSF49503">
    <property type="entry name" value="Cupredoxins"/>
    <property type="match status" value="3"/>
</dbReference>
<feature type="domain" description="Plastocyanin-like" evidence="3">
    <location>
        <begin position="199"/>
        <end position="276"/>
    </location>
</feature>
<dbReference type="InterPro" id="IPR002355">
    <property type="entry name" value="Cu_oxidase_Cu_BS"/>
</dbReference>
<dbReference type="GO" id="GO:0005507">
    <property type="term" value="F:copper ion binding"/>
    <property type="evidence" value="ECO:0007669"/>
    <property type="project" value="InterPro"/>
</dbReference>
<dbReference type="Gene3D" id="2.60.40.420">
    <property type="entry name" value="Cupredoxins - blue copper proteins"/>
    <property type="match status" value="3"/>
</dbReference>
<evidence type="ECO:0000259" key="5">
    <source>
        <dbReference type="Pfam" id="PF07732"/>
    </source>
</evidence>
<evidence type="ECO:0000256" key="1">
    <source>
        <dbReference type="ARBA" id="ARBA00022723"/>
    </source>
</evidence>
<dbReference type="GO" id="GO:0016491">
    <property type="term" value="F:oxidoreductase activity"/>
    <property type="evidence" value="ECO:0007669"/>
    <property type="project" value="UniProtKB-KW"/>
</dbReference>